<keyword evidence="2" id="KW-0808">Transferase</keyword>
<dbReference type="InterPro" id="IPR029063">
    <property type="entry name" value="SAM-dependent_MTases_sf"/>
</dbReference>
<accession>A0ABW1YJY1</accession>
<organism evidence="2 3">
    <name type="scientific">Microbulbifer taiwanensis</name>
    <dbReference type="NCBI Taxonomy" id="986746"/>
    <lineage>
        <taxon>Bacteria</taxon>
        <taxon>Pseudomonadati</taxon>
        <taxon>Pseudomonadota</taxon>
        <taxon>Gammaproteobacteria</taxon>
        <taxon>Cellvibrionales</taxon>
        <taxon>Microbulbiferaceae</taxon>
        <taxon>Microbulbifer</taxon>
    </lineage>
</organism>
<name>A0ABW1YJY1_9GAMM</name>
<evidence type="ECO:0000259" key="1">
    <source>
        <dbReference type="Pfam" id="PF05050"/>
    </source>
</evidence>
<reference evidence="3" key="1">
    <citation type="journal article" date="2019" name="Int. J. Syst. Evol. Microbiol.">
        <title>The Global Catalogue of Microorganisms (GCM) 10K type strain sequencing project: providing services to taxonomists for standard genome sequencing and annotation.</title>
        <authorList>
            <consortium name="The Broad Institute Genomics Platform"/>
            <consortium name="The Broad Institute Genome Sequencing Center for Infectious Disease"/>
            <person name="Wu L."/>
            <person name="Ma J."/>
        </authorList>
    </citation>
    <scope>NUCLEOTIDE SEQUENCE [LARGE SCALE GENOMIC DNA]</scope>
    <source>
        <strain evidence="3">CGMCC 1.13718</strain>
    </source>
</reference>
<evidence type="ECO:0000313" key="3">
    <source>
        <dbReference type="Proteomes" id="UP001596425"/>
    </source>
</evidence>
<gene>
    <name evidence="2" type="ORF">ACFQBM_03720</name>
</gene>
<dbReference type="PANTHER" id="PTHR34203:SF15">
    <property type="entry name" value="SLL1173 PROTEIN"/>
    <property type="match status" value="1"/>
</dbReference>
<keyword evidence="2" id="KW-0489">Methyltransferase</keyword>
<protein>
    <submittedName>
        <fullName evidence="2">FkbM family methyltransferase</fullName>
    </submittedName>
</protein>
<comment type="caution">
    <text evidence="2">The sequence shown here is derived from an EMBL/GenBank/DDBJ whole genome shotgun (WGS) entry which is preliminary data.</text>
</comment>
<dbReference type="InterPro" id="IPR052514">
    <property type="entry name" value="SAM-dependent_MTase"/>
</dbReference>
<dbReference type="Proteomes" id="UP001596425">
    <property type="component" value="Unassembled WGS sequence"/>
</dbReference>
<keyword evidence="3" id="KW-1185">Reference proteome</keyword>
<sequence>MNTLSIVKRIYYRLRKALSLLVNHIKSRRIGDGQYRAKSFFVNRLSLDNEHEAWLDVAYKAALESKQGVFVDVGANRGQTLGKLLSFDQNREYIGFEPQLDCCYFISEFIKENRLSTHTLLPVGLSNHSAVLQLLKRSSNVDSTASTIEGFRPADFYTGRQSIYVAKGDDVFSQMDLSDISIVKIDVEGGELEVIEGLQQVLRDHKPFVFFEVLNHFLVVTGQKLDEDTIKFRTGRNQQMENLLREKGYRIFNILPDNKITEIARIEPKVSNDLRITDYVAVHHECFSRFVENYKGKIIAEVTA</sequence>
<dbReference type="Pfam" id="PF05050">
    <property type="entry name" value="Methyltransf_21"/>
    <property type="match status" value="1"/>
</dbReference>
<dbReference type="InterPro" id="IPR006342">
    <property type="entry name" value="FkbM_mtfrase"/>
</dbReference>
<dbReference type="RefSeq" id="WP_226864945.1">
    <property type="nucleotide sequence ID" value="NZ_JACZFR010000028.1"/>
</dbReference>
<feature type="domain" description="Methyltransferase FkbM" evidence="1">
    <location>
        <begin position="72"/>
        <end position="251"/>
    </location>
</feature>
<dbReference type="EMBL" id="JBHSVR010000001">
    <property type="protein sequence ID" value="MFC6632372.1"/>
    <property type="molecule type" value="Genomic_DNA"/>
</dbReference>
<dbReference type="SUPFAM" id="SSF53335">
    <property type="entry name" value="S-adenosyl-L-methionine-dependent methyltransferases"/>
    <property type="match status" value="1"/>
</dbReference>
<dbReference type="PANTHER" id="PTHR34203">
    <property type="entry name" value="METHYLTRANSFERASE, FKBM FAMILY PROTEIN"/>
    <property type="match status" value="1"/>
</dbReference>
<evidence type="ECO:0000313" key="2">
    <source>
        <dbReference type="EMBL" id="MFC6632372.1"/>
    </source>
</evidence>
<proteinExistence type="predicted"/>
<dbReference type="Gene3D" id="3.40.50.150">
    <property type="entry name" value="Vaccinia Virus protein VP39"/>
    <property type="match status" value="1"/>
</dbReference>
<dbReference type="GO" id="GO:0032259">
    <property type="term" value="P:methylation"/>
    <property type="evidence" value="ECO:0007669"/>
    <property type="project" value="UniProtKB-KW"/>
</dbReference>
<dbReference type="GO" id="GO:0008168">
    <property type="term" value="F:methyltransferase activity"/>
    <property type="evidence" value="ECO:0007669"/>
    <property type="project" value="UniProtKB-KW"/>
</dbReference>
<dbReference type="NCBIfam" id="TIGR01444">
    <property type="entry name" value="fkbM_fam"/>
    <property type="match status" value="1"/>
</dbReference>